<evidence type="ECO:0000313" key="2">
    <source>
        <dbReference type="EMBL" id="OIQ79067.1"/>
    </source>
</evidence>
<feature type="region of interest" description="Disordered" evidence="1">
    <location>
        <begin position="282"/>
        <end position="301"/>
    </location>
</feature>
<name>A0A1J5QNJ1_9ZZZZ</name>
<dbReference type="AlphaFoldDB" id="A0A1J5QNJ1"/>
<proteinExistence type="predicted"/>
<evidence type="ECO:0000256" key="1">
    <source>
        <dbReference type="SAM" id="MobiDB-lite"/>
    </source>
</evidence>
<dbReference type="EMBL" id="MLJW01001281">
    <property type="protein sequence ID" value="OIQ79067.1"/>
    <property type="molecule type" value="Genomic_DNA"/>
</dbReference>
<comment type="caution">
    <text evidence="2">The sequence shown here is derived from an EMBL/GenBank/DDBJ whole genome shotgun (WGS) entry which is preliminary data.</text>
</comment>
<organism evidence="2">
    <name type="scientific">mine drainage metagenome</name>
    <dbReference type="NCBI Taxonomy" id="410659"/>
    <lineage>
        <taxon>unclassified sequences</taxon>
        <taxon>metagenomes</taxon>
        <taxon>ecological metagenomes</taxon>
    </lineage>
</organism>
<protein>
    <submittedName>
        <fullName evidence="2">Uncharacterized protein</fullName>
    </submittedName>
</protein>
<accession>A0A1J5QNJ1</accession>
<reference evidence="2" key="1">
    <citation type="submission" date="2016-10" db="EMBL/GenBank/DDBJ databases">
        <title>Sequence of Gallionella enrichment culture.</title>
        <authorList>
            <person name="Poehlein A."/>
            <person name="Muehling M."/>
            <person name="Daniel R."/>
        </authorList>
    </citation>
    <scope>NUCLEOTIDE SEQUENCE</scope>
</reference>
<gene>
    <name evidence="2" type="ORF">GALL_392090</name>
</gene>
<sequence length="301" mass="33492">MRGDEAPVRRDDELPFAIAEHEVVLPGFEAIALGQRLSDRQVEQFAFRGRRVQVSQGHPELFRMHAVQRTPDHLFRPEDAGDESRQVRRQMGAFAPVDRGGNEHAETLARILYQLESLRDCRLAAGDGECLGIPVQLVGGGIVAQCLIVAGKGFDKQDGVIFRPLPCLRQFAVSHAFPDHETGVALRPYRSLELPELALRYPRDPLQHLDFRVSLQDVAREGMEILPAHGGRGVVKALQGQRAVDDLVQAFGQALVNHFGAVVEFELEVRLLGAEHEYEYGDQGGQQYPLGQRNGQPARYP</sequence>